<feature type="region of interest" description="Disordered" evidence="1">
    <location>
        <begin position="290"/>
        <end position="312"/>
    </location>
</feature>
<keyword evidence="3" id="KW-1185">Reference proteome</keyword>
<accession>A0A0C3P9K9</accession>
<sequence length="312" mass="33705">MPEFNFTIDDIHPVIRYTAGQWGDSSDADPLKSSYVNSTFHATGTLNASATLTFNGSAVYIFGAKRSNHDIYAVALDGEVTKANGFSADPLFNQPLFSQTGLDHSKPHTIVLSNQYTTTSPSWVDVDYMVVTASDGNSKTLSNDTTLDDGDASIAYSDGAWDSSPNDFSQYYYMQTMHRSSIQGAYAVITFQGNVISVYGATAKNHGLYSVSMDGQPSMIFNGTSPEFRAQSLLYWASGLPDGQHNVKITNLDSTEQFLDLDKVVHSSWSNTGSDIVSVSASSFPSPTILSNTAPANRETQMPQLAQSSVVS</sequence>
<dbReference type="AlphaFoldDB" id="A0A0C3P9K9"/>
<evidence type="ECO:0000313" key="3">
    <source>
        <dbReference type="Proteomes" id="UP000053257"/>
    </source>
</evidence>
<protein>
    <submittedName>
        <fullName evidence="2">Uncharacterized protein</fullName>
    </submittedName>
</protein>
<dbReference type="Gene3D" id="2.60.120.260">
    <property type="entry name" value="Galactose-binding domain-like"/>
    <property type="match status" value="2"/>
</dbReference>
<gene>
    <name evidence="2" type="ORF">PHLGIDRAFT_362060</name>
</gene>
<evidence type="ECO:0000256" key="1">
    <source>
        <dbReference type="SAM" id="MobiDB-lite"/>
    </source>
</evidence>
<reference evidence="2 3" key="1">
    <citation type="journal article" date="2014" name="PLoS Genet.">
        <title>Analysis of the Phlebiopsis gigantea genome, transcriptome and secretome provides insight into its pioneer colonization strategies of wood.</title>
        <authorList>
            <person name="Hori C."/>
            <person name="Ishida T."/>
            <person name="Igarashi K."/>
            <person name="Samejima M."/>
            <person name="Suzuki H."/>
            <person name="Master E."/>
            <person name="Ferreira P."/>
            <person name="Ruiz-Duenas F.J."/>
            <person name="Held B."/>
            <person name="Canessa P."/>
            <person name="Larrondo L.F."/>
            <person name="Schmoll M."/>
            <person name="Druzhinina I.S."/>
            <person name="Kubicek C.P."/>
            <person name="Gaskell J.A."/>
            <person name="Kersten P."/>
            <person name="St John F."/>
            <person name="Glasner J."/>
            <person name="Sabat G."/>
            <person name="Splinter BonDurant S."/>
            <person name="Syed K."/>
            <person name="Yadav J."/>
            <person name="Mgbeahuruike A.C."/>
            <person name="Kovalchuk A."/>
            <person name="Asiegbu F.O."/>
            <person name="Lackner G."/>
            <person name="Hoffmeister D."/>
            <person name="Rencoret J."/>
            <person name="Gutierrez A."/>
            <person name="Sun H."/>
            <person name="Lindquist E."/>
            <person name="Barry K."/>
            <person name="Riley R."/>
            <person name="Grigoriev I.V."/>
            <person name="Henrissat B."/>
            <person name="Kues U."/>
            <person name="Berka R.M."/>
            <person name="Martinez A.T."/>
            <person name="Covert S.F."/>
            <person name="Blanchette R.A."/>
            <person name="Cullen D."/>
        </authorList>
    </citation>
    <scope>NUCLEOTIDE SEQUENCE [LARGE SCALE GENOMIC DNA]</scope>
    <source>
        <strain evidence="2 3">11061_1 CR5-6</strain>
    </source>
</reference>
<dbReference type="Proteomes" id="UP000053257">
    <property type="component" value="Unassembled WGS sequence"/>
</dbReference>
<dbReference type="OrthoDB" id="2576082at2759"/>
<dbReference type="EMBL" id="KN840808">
    <property type="protein sequence ID" value="KIP01363.1"/>
    <property type="molecule type" value="Genomic_DNA"/>
</dbReference>
<dbReference type="HOGENOM" id="CLU_058499_0_0_1"/>
<organism evidence="2 3">
    <name type="scientific">Phlebiopsis gigantea (strain 11061_1 CR5-6)</name>
    <name type="common">White-rot fungus</name>
    <name type="synonym">Peniophora gigantea</name>
    <dbReference type="NCBI Taxonomy" id="745531"/>
    <lineage>
        <taxon>Eukaryota</taxon>
        <taxon>Fungi</taxon>
        <taxon>Dikarya</taxon>
        <taxon>Basidiomycota</taxon>
        <taxon>Agaricomycotina</taxon>
        <taxon>Agaricomycetes</taxon>
        <taxon>Polyporales</taxon>
        <taxon>Phanerochaetaceae</taxon>
        <taxon>Phlebiopsis</taxon>
    </lineage>
</organism>
<evidence type="ECO:0000313" key="2">
    <source>
        <dbReference type="EMBL" id="KIP01363.1"/>
    </source>
</evidence>
<name>A0A0C3P9K9_PHLG1</name>
<proteinExistence type="predicted"/>